<evidence type="ECO:0000313" key="1">
    <source>
        <dbReference type="EMBL" id="KAI3689981.1"/>
    </source>
</evidence>
<comment type="caution">
    <text evidence="1">The sequence shown here is derived from an EMBL/GenBank/DDBJ whole genome shotgun (WGS) entry which is preliminary data.</text>
</comment>
<reference evidence="2" key="1">
    <citation type="journal article" date="2022" name="Mol. Ecol. Resour.">
        <title>The genomes of chicory, endive, great burdock and yacon provide insights into Asteraceae palaeo-polyploidization history and plant inulin production.</title>
        <authorList>
            <person name="Fan W."/>
            <person name="Wang S."/>
            <person name="Wang H."/>
            <person name="Wang A."/>
            <person name="Jiang F."/>
            <person name="Liu H."/>
            <person name="Zhao H."/>
            <person name="Xu D."/>
            <person name="Zhang Y."/>
        </authorList>
    </citation>
    <scope>NUCLEOTIDE SEQUENCE [LARGE SCALE GENOMIC DNA]</scope>
    <source>
        <strain evidence="2">cv. Punajuju</strain>
    </source>
</reference>
<sequence>MAAFRLHVISPLVLVAARKCARDPFVYVRKCAANALPKVHDLRLEENAKAIVEIIGIMLNDSSPGVVGAAAAAIASICPNNLPLIGRNYTRVCEILPDLEEWGQIILIGLLLGYIIAKQGLLKESIMACLCPQHEKIN</sequence>
<protein>
    <submittedName>
        <fullName evidence="1">Uncharacterized protein</fullName>
    </submittedName>
</protein>
<dbReference type="EMBL" id="CM042017">
    <property type="protein sequence ID" value="KAI3689981.1"/>
    <property type="molecule type" value="Genomic_DNA"/>
</dbReference>
<accession>A0ACB8YY09</accession>
<name>A0ACB8YY09_CICIN</name>
<reference evidence="1 2" key="2">
    <citation type="journal article" date="2022" name="Mol. Ecol. Resour.">
        <title>The genomes of chicory, endive, great burdock and yacon provide insights into Asteraceae paleo-polyploidization history and plant inulin production.</title>
        <authorList>
            <person name="Fan W."/>
            <person name="Wang S."/>
            <person name="Wang H."/>
            <person name="Wang A."/>
            <person name="Jiang F."/>
            <person name="Liu H."/>
            <person name="Zhao H."/>
            <person name="Xu D."/>
            <person name="Zhang Y."/>
        </authorList>
    </citation>
    <scope>NUCLEOTIDE SEQUENCE [LARGE SCALE GENOMIC DNA]</scope>
    <source>
        <strain evidence="2">cv. Punajuju</strain>
        <tissue evidence="1">Leaves</tissue>
    </source>
</reference>
<organism evidence="1 2">
    <name type="scientific">Cichorium intybus</name>
    <name type="common">Chicory</name>
    <dbReference type="NCBI Taxonomy" id="13427"/>
    <lineage>
        <taxon>Eukaryota</taxon>
        <taxon>Viridiplantae</taxon>
        <taxon>Streptophyta</taxon>
        <taxon>Embryophyta</taxon>
        <taxon>Tracheophyta</taxon>
        <taxon>Spermatophyta</taxon>
        <taxon>Magnoliopsida</taxon>
        <taxon>eudicotyledons</taxon>
        <taxon>Gunneridae</taxon>
        <taxon>Pentapetalae</taxon>
        <taxon>asterids</taxon>
        <taxon>campanulids</taxon>
        <taxon>Asterales</taxon>
        <taxon>Asteraceae</taxon>
        <taxon>Cichorioideae</taxon>
        <taxon>Cichorieae</taxon>
        <taxon>Cichoriinae</taxon>
        <taxon>Cichorium</taxon>
    </lineage>
</organism>
<keyword evidence="2" id="KW-1185">Reference proteome</keyword>
<dbReference type="Proteomes" id="UP001055811">
    <property type="component" value="Linkage Group LG09"/>
</dbReference>
<proteinExistence type="predicted"/>
<evidence type="ECO:0000313" key="2">
    <source>
        <dbReference type="Proteomes" id="UP001055811"/>
    </source>
</evidence>
<gene>
    <name evidence="1" type="ORF">L2E82_47954</name>
</gene>